<sequence length="211" mass="22876">MSSTSAGLFWTTHPEGMMSAAVVVPLHAILAETFGQRICDDVFADAGMGRLPGPEDSVPEARVVRLFDAVYTSWPEVAPDLLDRAGRVTAEMIVMQRVTARARLLLANMPWSMAAWLLARSVRQNSRAFAGSGIFSVQTAGSFVIFDNPLARPETGAAPSCHFHRALFEHMFQRLVHRDFACVETECRGAGGGCCAFRLTVGGATPEAHPR</sequence>
<proteinExistence type="predicted"/>
<dbReference type="SMART" id="SM00989">
    <property type="entry name" value="V4R"/>
    <property type="match status" value="1"/>
</dbReference>
<dbReference type="STRING" id="1379903.ATO8_10458"/>
<dbReference type="GO" id="GO:0030494">
    <property type="term" value="P:bacteriochlorophyll biosynthetic process"/>
    <property type="evidence" value="ECO:0007669"/>
    <property type="project" value="InterPro"/>
</dbReference>
<gene>
    <name evidence="2" type="ORF">ATO8_10458</name>
</gene>
<evidence type="ECO:0000313" key="3">
    <source>
        <dbReference type="Proteomes" id="UP000019063"/>
    </source>
</evidence>
<dbReference type="AlphaFoldDB" id="W4HJR8"/>
<feature type="domain" description="4-vinyl reductase 4VR" evidence="1">
    <location>
        <begin position="140"/>
        <end position="201"/>
    </location>
</feature>
<dbReference type="SUPFAM" id="SSF111126">
    <property type="entry name" value="Ligand-binding domain in the NO signalling and Golgi transport"/>
    <property type="match status" value="1"/>
</dbReference>
<protein>
    <submittedName>
        <fullName evidence="2">Bacteriochlorophyll 4-vinyl reductase</fullName>
    </submittedName>
</protein>
<name>W4HJR8_9RHOB</name>
<accession>W4HJR8</accession>
<dbReference type="Gene3D" id="3.30.1380.20">
    <property type="entry name" value="Trafficking protein particle complex subunit 3"/>
    <property type="match status" value="1"/>
</dbReference>
<dbReference type="OrthoDB" id="2080515at2"/>
<evidence type="ECO:0000259" key="1">
    <source>
        <dbReference type="SMART" id="SM00989"/>
    </source>
</evidence>
<dbReference type="RefSeq" id="WP_051487683.1">
    <property type="nucleotide sequence ID" value="NZ_AQQW01000005.1"/>
</dbReference>
<dbReference type="Pfam" id="PF02830">
    <property type="entry name" value="V4R"/>
    <property type="match status" value="1"/>
</dbReference>
<keyword evidence="3" id="KW-1185">Reference proteome</keyword>
<reference evidence="2 3" key="1">
    <citation type="journal article" date="2014" name="Antonie Van Leeuwenhoek">
        <title>Roseivivax atlanticus sp. nov., isolated from surface seawater of the Atlantic Ocean.</title>
        <authorList>
            <person name="Li G."/>
            <person name="Lai Q."/>
            <person name="Liu X."/>
            <person name="Sun F."/>
            <person name="Shao Z."/>
        </authorList>
    </citation>
    <scope>NUCLEOTIDE SEQUENCE [LARGE SCALE GENOMIC DNA]</scope>
    <source>
        <strain evidence="2 3">22II-s10s</strain>
    </source>
</reference>
<organism evidence="2 3">
    <name type="scientific">Roseivivax marinus</name>
    <dbReference type="NCBI Taxonomy" id="1379903"/>
    <lineage>
        <taxon>Bacteria</taxon>
        <taxon>Pseudomonadati</taxon>
        <taxon>Pseudomonadota</taxon>
        <taxon>Alphaproteobacteria</taxon>
        <taxon>Rhodobacterales</taxon>
        <taxon>Roseobacteraceae</taxon>
        <taxon>Roseivivax</taxon>
    </lineage>
</organism>
<dbReference type="eggNOG" id="COG1719">
    <property type="taxonomic scope" value="Bacteria"/>
</dbReference>
<dbReference type="NCBIfam" id="TIGR02019">
    <property type="entry name" value="BchJ"/>
    <property type="match status" value="1"/>
</dbReference>
<dbReference type="GO" id="GO:0015979">
    <property type="term" value="P:photosynthesis"/>
    <property type="evidence" value="ECO:0007669"/>
    <property type="project" value="InterPro"/>
</dbReference>
<evidence type="ECO:0000313" key="2">
    <source>
        <dbReference type="EMBL" id="ETW12959.1"/>
    </source>
</evidence>
<dbReference type="InterPro" id="IPR004096">
    <property type="entry name" value="V4R"/>
</dbReference>
<dbReference type="InterPro" id="IPR024096">
    <property type="entry name" value="NO_sig/Golgi_transp_ligand-bd"/>
</dbReference>
<dbReference type="Proteomes" id="UP000019063">
    <property type="component" value="Unassembled WGS sequence"/>
</dbReference>
<comment type="caution">
    <text evidence="2">The sequence shown here is derived from an EMBL/GenBank/DDBJ whole genome shotgun (WGS) entry which is preliminary data.</text>
</comment>
<dbReference type="InterPro" id="IPR010249">
    <property type="entry name" value="BchJ"/>
</dbReference>
<dbReference type="EMBL" id="AQQW01000005">
    <property type="protein sequence ID" value="ETW12959.1"/>
    <property type="molecule type" value="Genomic_DNA"/>
</dbReference>